<accession>A0A261Y3H4</accession>
<dbReference type="InterPro" id="IPR041625">
    <property type="entry name" value="Beta-mannosidase_Ig"/>
</dbReference>
<dbReference type="EMBL" id="MVBO01000022">
    <property type="protein sequence ID" value="OZJ05132.1"/>
    <property type="molecule type" value="Genomic_DNA"/>
</dbReference>
<dbReference type="InterPro" id="IPR013783">
    <property type="entry name" value="Ig-like_fold"/>
</dbReference>
<evidence type="ECO:0000313" key="3">
    <source>
        <dbReference type="EMBL" id="OZJ05132.1"/>
    </source>
</evidence>
<dbReference type="SUPFAM" id="SSF51445">
    <property type="entry name" value="(Trans)glycosidases"/>
    <property type="match status" value="1"/>
</dbReference>
<dbReference type="InterPro" id="IPR017853">
    <property type="entry name" value="GH"/>
</dbReference>
<evidence type="ECO:0000313" key="4">
    <source>
        <dbReference type="Proteomes" id="UP000242875"/>
    </source>
</evidence>
<dbReference type="Gene3D" id="2.60.40.10">
    <property type="entry name" value="Immunoglobulins"/>
    <property type="match status" value="2"/>
</dbReference>
<proteinExistence type="predicted"/>
<dbReference type="GO" id="GO:0004567">
    <property type="term" value="F:beta-mannosidase activity"/>
    <property type="evidence" value="ECO:0007669"/>
    <property type="project" value="TreeGrafter"/>
</dbReference>
<comment type="caution">
    <text evidence="3">The sequence shown here is derived from an EMBL/GenBank/DDBJ whole genome shotgun (WGS) entry which is preliminary data.</text>
</comment>
<reference evidence="3 4" key="1">
    <citation type="journal article" date="2017" name="Mycologia">
        <title>Bifiguratus adelaidae, gen. et sp. nov., a new member of Mucoromycotina in endophytic and soil-dwelling habitats.</title>
        <authorList>
            <person name="Torres-Cruz T.J."/>
            <person name="Billingsley Tobias T.L."/>
            <person name="Almatruk M."/>
            <person name="Hesse C."/>
            <person name="Kuske C.R."/>
            <person name="Desiro A."/>
            <person name="Benucci G.M."/>
            <person name="Bonito G."/>
            <person name="Stajich J.E."/>
            <person name="Dunlap C."/>
            <person name="Arnold A.E."/>
            <person name="Porras-Alfaro A."/>
        </authorList>
    </citation>
    <scope>NUCLEOTIDE SEQUENCE [LARGE SCALE GENOMIC DNA]</scope>
    <source>
        <strain evidence="3 4">AZ0501</strain>
    </source>
</reference>
<dbReference type="Gene3D" id="3.20.20.80">
    <property type="entry name" value="Glycosidases"/>
    <property type="match status" value="1"/>
</dbReference>
<keyword evidence="4" id="KW-1185">Reference proteome</keyword>
<sequence length="214" mass="24415">MQNEVEFYRRGAGRPENNLGALKWQLNDQCVGATWAAIEYNLRWKMSQYHLKRTYRPVIISPECVSGAAQWAWYDWKGNAIESSTKKFTTQSLNNTLLYNTTGTGEPKENATTDVWLYMNLTVTDPSGMQYTHENYYIPGFDLKNASLVDPDLNVTSQGNNTFKVSASTGVAAFAWINHPLGVNGYFSDNSFFVIPQTRSHGDLYHLRWQFMGR</sequence>
<evidence type="ECO:0000256" key="1">
    <source>
        <dbReference type="ARBA" id="ARBA00023295"/>
    </source>
</evidence>
<gene>
    <name evidence="3" type="ORF">BZG36_01341</name>
</gene>
<feature type="domain" description="Beta-mannosidase Ig-fold" evidence="2">
    <location>
        <begin position="148"/>
        <end position="199"/>
    </location>
</feature>
<organism evidence="3 4">
    <name type="scientific">Bifiguratus adelaidae</name>
    <dbReference type="NCBI Taxonomy" id="1938954"/>
    <lineage>
        <taxon>Eukaryota</taxon>
        <taxon>Fungi</taxon>
        <taxon>Fungi incertae sedis</taxon>
        <taxon>Mucoromycota</taxon>
        <taxon>Mucoromycotina</taxon>
        <taxon>Endogonomycetes</taxon>
        <taxon>Endogonales</taxon>
        <taxon>Endogonales incertae sedis</taxon>
        <taxon>Bifiguratus</taxon>
    </lineage>
</organism>
<dbReference type="GO" id="GO:0006516">
    <property type="term" value="P:glycoprotein catabolic process"/>
    <property type="evidence" value="ECO:0007669"/>
    <property type="project" value="TreeGrafter"/>
</dbReference>
<dbReference type="OrthoDB" id="2866996at2759"/>
<dbReference type="Proteomes" id="UP000242875">
    <property type="component" value="Unassembled WGS sequence"/>
</dbReference>
<keyword evidence="1" id="KW-0378">Hydrolase</keyword>
<name>A0A261Y3H4_9FUNG</name>
<evidence type="ECO:0000259" key="2">
    <source>
        <dbReference type="Pfam" id="PF17753"/>
    </source>
</evidence>
<dbReference type="Pfam" id="PF17753">
    <property type="entry name" value="Ig_mannosidase"/>
    <property type="match status" value="1"/>
</dbReference>
<dbReference type="PANTHER" id="PTHR43730:SF5">
    <property type="entry name" value="BETA-MANNOSIDASE A"/>
    <property type="match status" value="1"/>
</dbReference>
<keyword evidence="1" id="KW-0326">Glycosidase</keyword>
<dbReference type="UniPathway" id="UPA00280"/>
<protein>
    <recommendedName>
        <fullName evidence="2">Beta-mannosidase Ig-fold domain-containing protein</fullName>
    </recommendedName>
</protein>
<dbReference type="PANTHER" id="PTHR43730">
    <property type="entry name" value="BETA-MANNOSIDASE"/>
    <property type="match status" value="1"/>
</dbReference>
<dbReference type="AlphaFoldDB" id="A0A261Y3H4"/>
<dbReference type="InterPro" id="IPR050887">
    <property type="entry name" value="Beta-mannosidase_GH2"/>
</dbReference>